<sequence length="247" mass="28181">MSSWSPARTLQQTDAILCAPGRIHEVETILLDGRPQRVYKNLWPSVRSFWISSVEKYSNKTCIVFENQRFTYDEVHQRAVKTAAVFRHVYGIHKDLLGAVPVLTNAFVHISQLYLREFLSSFCSRWLPLAPLRYCLAHTDCKIIIMDPERAERLAPVASDLMRDTAVMGFLVFDNHGDSRHWHGMDSFSTVLRRYRGGVEDILSIDPKISPEDNAAIMFTSGTRHLPYLCEFIFSNPGDAGRYNGLA</sequence>
<keyword evidence="3" id="KW-1185">Reference proteome</keyword>
<evidence type="ECO:0000313" key="3">
    <source>
        <dbReference type="Proteomes" id="UP000717328"/>
    </source>
</evidence>
<dbReference type="AlphaFoldDB" id="A0A9P7GL29"/>
<name>A0A9P7GL29_9AGAR</name>
<accession>A0A9P7GL29</accession>
<evidence type="ECO:0000313" key="2">
    <source>
        <dbReference type="EMBL" id="KAG5651769.1"/>
    </source>
</evidence>
<feature type="domain" description="AMP-dependent synthetase/ligase" evidence="1">
    <location>
        <begin position="53"/>
        <end position="223"/>
    </location>
</feature>
<dbReference type="Proteomes" id="UP000717328">
    <property type="component" value="Unassembled WGS sequence"/>
</dbReference>
<dbReference type="InterPro" id="IPR042099">
    <property type="entry name" value="ANL_N_sf"/>
</dbReference>
<dbReference type="InterPro" id="IPR000873">
    <property type="entry name" value="AMP-dep_synth/lig_dom"/>
</dbReference>
<dbReference type="Pfam" id="PF00501">
    <property type="entry name" value="AMP-binding"/>
    <property type="match status" value="1"/>
</dbReference>
<dbReference type="Gene3D" id="3.40.50.12780">
    <property type="entry name" value="N-terminal domain of ligase-like"/>
    <property type="match status" value="1"/>
</dbReference>
<organism evidence="2 3">
    <name type="scientific">Sphagnurus paluster</name>
    <dbReference type="NCBI Taxonomy" id="117069"/>
    <lineage>
        <taxon>Eukaryota</taxon>
        <taxon>Fungi</taxon>
        <taxon>Dikarya</taxon>
        <taxon>Basidiomycota</taxon>
        <taxon>Agaricomycotina</taxon>
        <taxon>Agaricomycetes</taxon>
        <taxon>Agaricomycetidae</taxon>
        <taxon>Agaricales</taxon>
        <taxon>Tricholomatineae</taxon>
        <taxon>Lyophyllaceae</taxon>
        <taxon>Sphagnurus</taxon>
    </lineage>
</organism>
<proteinExistence type="predicted"/>
<gene>
    <name evidence="2" type="ORF">H0H81_007522</name>
</gene>
<dbReference type="OrthoDB" id="10253115at2759"/>
<dbReference type="EMBL" id="JABCKI010000200">
    <property type="protein sequence ID" value="KAG5651769.1"/>
    <property type="molecule type" value="Genomic_DNA"/>
</dbReference>
<reference evidence="2" key="1">
    <citation type="submission" date="2021-02" db="EMBL/GenBank/DDBJ databases">
        <authorList>
            <person name="Nieuwenhuis M."/>
            <person name="Van De Peppel L.J.J."/>
        </authorList>
    </citation>
    <scope>NUCLEOTIDE SEQUENCE</scope>
    <source>
        <strain evidence="2">D49</strain>
    </source>
</reference>
<reference evidence="2" key="2">
    <citation type="submission" date="2021-10" db="EMBL/GenBank/DDBJ databases">
        <title>Phylogenomics reveals ancestral predisposition of the termite-cultivated fungus Termitomyces towards a domesticated lifestyle.</title>
        <authorList>
            <person name="Auxier B."/>
            <person name="Grum-Grzhimaylo A."/>
            <person name="Cardenas M.E."/>
            <person name="Lodge J.D."/>
            <person name="Laessoe T."/>
            <person name="Pedersen O."/>
            <person name="Smith M.E."/>
            <person name="Kuyper T.W."/>
            <person name="Franco-Molano E.A."/>
            <person name="Baroni T.J."/>
            <person name="Aanen D.K."/>
        </authorList>
    </citation>
    <scope>NUCLEOTIDE SEQUENCE</scope>
    <source>
        <strain evidence="2">D49</strain>
    </source>
</reference>
<comment type="caution">
    <text evidence="2">The sequence shown here is derived from an EMBL/GenBank/DDBJ whole genome shotgun (WGS) entry which is preliminary data.</text>
</comment>
<evidence type="ECO:0000259" key="1">
    <source>
        <dbReference type="Pfam" id="PF00501"/>
    </source>
</evidence>
<dbReference type="SUPFAM" id="SSF56801">
    <property type="entry name" value="Acetyl-CoA synthetase-like"/>
    <property type="match status" value="1"/>
</dbReference>
<protein>
    <recommendedName>
        <fullName evidence="1">AMP-dependent synthetase/ligase domain-containing protein</fullName>
    </recommendedName>
</protein>